<evidence type="ECO:0000313" key="2">
    <source>
        <dbReference type="EMBL" id="KAL1511521.1"/>
    </source>
</evidence>
<comment type="caution">
    <text evidence="1">The sequence shown here is derived from an EMBL/GenBank/DDBJ whole genome shotgun (WGS) entry which is preliminary data.</text>
</comment>
<dbReference type="Proteomes" id="UP001515480">
    <property type="component" value="Unassembled WGS sequence"/>
</dbReference>
<name>A0AB34IXF9_PRYPA</name>
<keyword evidence="3" id="KW-1185">Reference proteome</keyword>
<dbReference type="AlphaFoldDB" id="A0AB34IXF9"/>
<evidence type="ECO:0000313" key="3">
    <source>
        <dbReference type="Proteomes" id="UP001515480"/>
    </source>
</evidence>
<organism evidence="1 3">
    <name type="scientific">Prymnesium parvum</name>
    <name type="common">Toxic golden alga</name>
    <dbReference type="NCBI Taxonomy" id="97485"/>
    <lineage>
        <taxon>Eukaryota</taxon>
        <taxon>Haptista</taxon>
        <taxon>Haptophyta</taxon>
        <taxon>Prymnesiophyceae</taxon>
        <taxon>Prymnesiales</taxon>
        <taxon>Prymnesiaceae</taxon>
        <taxon>Prymnesium</taxon>
    </lineage>
</organism>
<dbReference type="InterPro" id="IPR046733">
    <property type="entry name" value="DUF6625"/>
</dbReference>
<protein>
    <recommendedName>
        <fullName evidence="4">Hexosyltransferase</fullName>
    </recommendedName>
</protein>
<dbReference type="EMBL" id="JBGBPQ010000014">
    <property type="protein sequence ID" value="KAL1511521.1"/>
    <property type="molecule type" value="Genomic_DNA"/>
</dbReference>
<reference evidence="1 3" key="1">
    <citation type="journal article" date="2024" name="Science">
        <title>Giant polyketide synthase enzymes in the biosynthesis of giant marine polyether toxins.</title>
        <authorList>
            <person name="Fallon T.R."/>
            <person name="Shende V.V."/>
            <person name="Wierzbicki I.H."/>
            <person name="Pendleton A.L."/>
            <person name="Watervoot N.F."/>
            <person name="Auber R.P."/>
            <person name="Gonzalez D.J."/>
            <person name="Wisecaver J.H."/>
            <person name="Moore B.S."/>
        </authorList>
    </citation>
    <scope>NUCLEOTIDE SEQUENCE [LARGE SCALE GENOMIC DNA]</scope>
    <source>
        <strain evidence="1 3">12B1</strain>
    </source>
</reference>
<accession>A0AB34IXF9</accession>
<dbReference type="EMBL" id="JBGBPQ010000017">
    <property type="protein sequence ID" value="KAL1507818.1"/>
    <property type="molecule type" value="Genomic_DNA"/>
</dbReference>
<sequence length="376" mass="41424">MAGGLAPPLAVTVGADGSAAASPVPPLADLAAALRLLPPPPPAALLHLQIGAPWPPYLRFILRAAAATPQVAFYFLGPPLDTAACGHCHRLPLDPEALLARLETHLQLPRGRVRLSGRKLCDLKPLWPALFPELSARHAWIGYSDYDILYGDLAAELAGLTSSDELLVPLAYFPQPIANGNMLLMRNSTKMIRAFERSDFWRQAVTFDGYWVFDEWWGTRGPSMMDVYYEMLLQGELNARPTRMAIAQDTVVLNEGGRGIFITIDQHAAVRAEWRGGRLFGVRTGPCLCPNDTAFTPIAALSSTVLSGCTACLRRQGAVLAEQQVTRHTELLGLHFQTWKKRWNDQPALHDRGRLKQDSHLNCPNFTLFPTGFQCD</sequence>
<proteinExistence type="predicted"/>
<evidence type="ECO:0008006" key="4">
    <source>
        <dbReference type="Google" id="ProtNLM"/>
    </source>
</evidence>
<dbReference type="Pfam" id="PF20330">
    <property type="entry name" value="DUF6625"/>
    <property type="match status" value="1"/>
</dbReference>
<evidence type="ECO:0000313" key="1">
    <source>
        <dbReference type="EMBL" id="KAL1507818.1"/>
    </source>
</evidence>
<gene>
    <name evidence="2" type="ORF">AB1Y20_006317</name>
    <name evidence="1" type="ORF">AB1Y20_007426</name>
</gene>